<protein>
    <submittedName>
        <fullName evidence="1">HACE1 protein</fullName>
    </submittedName>
</protein>
<reference evidence="1" key="1">
    <citation type="submission" date="2021-02" db="EMBL/GenBank/DDBJ databases">
        <authorList>
            <person name="Dougan E. K."/>
            <person name="Rhodes N."/>
            <person name="Thang M."/>
            <person name="Chan C."/>
        </authorList>
    </citation>
    <scope>NUCLEOTIDE SEQUENCE</scope>
</reference>
<comment type="caution">
    <text evidence="1">The sequence shown here is derived from an EMBL/GenBank/DDBJ whole genome shotgun (WGS) entry which is preliminary data.</text>
</comment>
<accession>A0A812RBN4</accession>
<gene>
    <name evidence="1" type="primary">HACE1</name>
    <name evidence="1" type="ORF">SNAT2548_LOCUS23373</name>
</gene>
<sequence length="154" mass="16449">MMVKQLQLAKGAGSANQTCAHFALAALELRGRGLPQLAELQELWCRPNDEEGSFQGLRKASAAIAGRIGSWWHSRPKPAPAQNGTLSLLEVFPGKAMPGAGLVVQTLDFASKRREQLKGAAWSAVGGLRSALDFLCDDACGLRENPPSKLKIIS</sequence>
<proteinExistence type="predicted"/>
<dbReference type="EMBL" id="CAJNDS010002320">
    <property type="protein sequence ID" value="CAE7430017.1"/>
    <property type="molecule type" value="Genomic_DNA"/>
</dbReference>
<dbReference type="Proteomes" id="UP000604046">
    <property type="component" value="Unassembled WGS sequence"/>
</dbReference>
<evidence type="ECO:0000313" key="1">
    <source>
        <dbReference type="EMBL" id="CAE7430017.1"/>
    </source>
</evidence>
<keyword evidence="2" id="KW-1185">Reference proteome</keyword>
<evidence type="ECO:0000313" key="2">
    <source>
        <dbReference type="Proteomes" id="UP000604046"/>
    </source>
</evidence>
<dbReference type="AlphaFoldDB" id="A0A812RBN4"/>
<name>A0A812RBN4_9DINO</name>
<organism evidence="1 2">
    <name type="scientific">Symbiodinium natans</name>
    <dbReference type="NCBI Taxonomy" id="878477"/>
    <lineage>
        <taxon>Eukaryota</taxon>
        <taxon>Sar</taxon>
        <taxon>Alveolata</taxon>
        <taxon>Dinophyceae</taxon>
        <taxon>Suessiales</taxon>
        <taxon>Symbiodiniaceae</taxon>
        <taxon>Symbiodinium</taxon>
    </lineage>
</organism>